<proteinExistence type="inferred from homology"/>
<protein>
    <submittedName>
        <fullName evidence="11">ER lumen protein retaining receptor family protein</fullName>
    </submittedName>
</protein>
<dbReference type="GO" id="GO:0046923">
    <property type="term" value="F:ER retention sequence binding"/>
    <property type="evidence" value="ECO:0007669"/>
    <property type="project" value="InterPro"/>
</dbReference>
<dbReference type="ExpressionAtlas" id="A0A1D6QMS2">
    <property type="expression patterns" value="baseline and differential"/>
</dbReference>
<gene>
    <name evidence="11" type="ORF">ZEAMMB73_Zm00001d053211</name>
</gene>
<evidence type="ECO:0000256" key="9">
    <source>
        <dbReference type="ARBA" id="ARBA00023136"/>
    </source>
</evidence>
<evidence type="ECO:0000256" key="5">
    <source>
        <dbReference type="ARBA" id="ARBA00022824"/>
    </source>
</evidence>
<evidence type="ECO:0000256" key="10">
    <source>
        <dbReference type="ARBA" id="ARBA00023170"/>
    </source>
</evidence>
<dbReference type="PRINTS" id="PR00660">
    <property type="entry name" value="ERLUMENR"/>
</dbReference>
<keyword evidence="5" id="KW-0256">Endoplasmic reticulum</keyword>
<evidence type="ECO:0000256" key="2">
    <source>
        <dbReference type="ARBA" id="ARBA00010120"/>
    </source>
</evidence>
<keyword evidence="3" id="KW-0813">Transport</keyword>
<comment type="subcellular location">
    <subcellularLocation>
        <location evidence="1">Endoplasmic reticulum membrane</location>
        <topology evidence="1">Multi-pass membrane protein</topology>
    </subcellularLocation>
</comment>
<evidence type="ECO:0000256" key="4">
    <source>
        <dbReference type="ARBA" id="ARBA00022692"/>
    </source>
</evidence>
<reference evidence="11" key="1">
    <citation type="submission" date="2015-12" db="EMBL/GenBank/DDBJ databases">
        <title>Update maize B73 reference genome by single molecule sequencing technologies.</title>
        <authorList>
            <consortium name="Maize Genome Sequencing Project"/>
            <person name="Ware D."/>
        </authorList>
    </citation>
    <scope>NUCLEOTIDE SEQUENCE</scope>
    <source>
        <tissue evidence="11">Seedling</tissue>
    </source>
</reference>
<dbReference type="GO" id="GO:0015031">
    <property type="term" value="P:protein transport"/>
    <property type="evidence" value="ECO:0007669"/>
    <property type="project" value="UniProtKB-KW"/>
</dbReference>
<dbReference type="InterPro" id="IPR000133">
    <property type="entry name" value="ER_ret_rcpt"/>
</dbReference>
<keyword evidence="6" id="KW-0931">ER-Golgi transport</keyword>
<evidence type="ECO:0000256" key="7">
    <source>
        <dbReference type="ARBA" id="ARBA00022927"/>
    </source>
</evidence>
<keyword evidence="4" id="KW-0812">Transmembrane</keyword>
<evidence type="ECO:0000313" key="11">
    <source>
        <dbReference type="EMBL" id="AQK58949.1"/>
    </source>
</evidence>
<evidence type="ECO:0000256" key="3">
    <source>
        <dbReference type="ARBA" id="ARBA00022448"/>
    </source>
</evidence>
<dbReference type="EMBL" id="CM000780">
    <property type="protein sequence ID" value="AQK58949.1"/>
    <property type="molecule type" value="Genomic_DNA"/>
</dbReference>
<keyword evidence="7" id="KW-0653">Protein transport</keyword>
<dbReference type="Pfam" id="PF00810">
    <property type="entry name" value="ER_lumen_recept"/>
    <property type="match status" value="1"/>
</dbReference>
<evidence type="ECO:0000256" key="1">
    <source>
        <dbReference type="ARBA" id="ARBA00004477"/>
    </source>
</evidence>
<dbReference type="AlphaFoldDB" id="A0A1D6QMS2"/>
<organism evidence="11">
    <name type="scientific">Zea mays</name>
    <name type="common">Maize</name>
    <dbReference type="NCBI Taxonomy" id="4577"/>
    <lineage>
        <taxon>Eukaryota</taxon>
        <taxon>Viridiplantae</taxon>
        <taxon>Streptophyta</taxon>
        <taxon>Embryophyta</taxon>
        <taxon>Tracheophyta</taxon>
        <taxon>Spermatophyta</taxon>
        <taxon>Magnoliopsida</taxon>
        <taxon>Liliopsida</taxon>
        <taxon>Poales</taxon>
        <taxon>Poaceae</taxon>
        <taxon>PACMAD clade</taxon>
        <taxon>Panicoideae</taxon>
        <taxon>Andropogonodae</taxon>
        <taxon>Andropogoneae</taxon>
        <taxon>Tripsacinae</taxon>
        <taxon>Zea</taxon>
    </lineage>
</organism>
<evidence type="ECO:0000256" key="6">
    <source>
        <dbReference type="ARBA" id="ARBA00022892"/>
    </source>
</evidence>
<dbReference type="GO" id="GO:0006621">
    <property type="term" value="P:protein retention in ER lumen"/>
    <property type="evidence" value="ECO:0007669"/>
    <property type="project" value="InterPro"/>
</dbReference>
<dbReference type="GO" id="GO:0016192">
    <property type="term" value="P:vesicle-mediated transport"/>
    <property type="evidence" value="ECO:0007669"/>
    <property type="project" value="UniProtKB-KW"/>
</dbReference>
<dbReference type="PANTHER" id="PTHR10585">
    <property type="entry name" value="ER LUMEN PROTEIN RETAINING RECEPTOR"/>
    <property type="match status" value="1"/>
</dbReference>
<keyword evidence="9" id="KW-0472">Membrane</keyword>
<name>A0A1D6QMS2_MAIZE</name>
<keyword evidence="8" id="KW-1133">Transmembrane helix</keyword>
<dbReference type="GO" id="GO:0005789">
    <property type="term" value="C:endoplasmic reticulum membrane"/>
    <property type="evidence" value="ECO:0007669"/>
    <property type="project" value="UniProtKB-SubCell"/>
</dbReference>
<keyword evidence="10 11" id="KW-0675">Receptor</keyword>
<comment type="similarity">
    <text evidence="2">Belongs to the ERD2 family.</text>
</comment>
<evidence type="ECO:0000256" key="8">
    <source>
        <dbReference type="ARBA" id="ARBA00022989"/>
    </source>
</evidence>
<accession>A0A1D6QMS2</accession>
<sequence>MLKIDPKISLIFLLVLFMVHDVCTNCVSLSGLSLKSQDLTALFLAVRLYCSFVMEYDIHTILDTAALAATLFVIYMIRFKLRSTYMLDKDNFALYYVILPCALLALLVHPSTSHNIVNRICWAFCVYLEAVSVLPQLRLMQNTKIVEPFTAHYVFALGVARFLSCAHWVLQVLFFLSPFLFYLPLKELPC</sequence>